<dbReference type="InterPro" id="IPR006680">
    <property type="entry name" value="Amidohydro-rel"/>
</dbReference>
<feature type="domain" description="Amidohydrolase-related" evidence="9">
    <location>
        <begin position="75"/>
        <end position="434"/>
    </location>
</feature>
<dbReference type="NCBIfam" id="NF006679">
    <property type="entry name" value="PRK09228.1"/>
    <property type="match status" value="1"/>
</dbReference>
<evidence type="ECO:0000259" key="9">
    <source>
        <dbReference type="Pfam" id="PF01979"/>
    </source>
</evidence>
<comment type="similarity">
    <text evidence="2 8">Belongs to the metallo-dependent hydrolases superfamily. ATZ/TRZ family.</text>
</comment>
<dbReference type="FunFam" id="3.20.20.140:FF:000022">
    <property type="entry name" value="Guanine deaminase"/>
    <property type="match status" value="1"/>
</dbReference>
<dbReference type="UniPathway" id="UPA00603">
    <property type="reaction ID" value="UER00660"/>
</dbReference>
<name>A0A841HQN6_9GAMM</name>
<dbReference type="Gene3D" id="3.20.20.140">
    <property type="entry name" value="Metal-dependent hydrolases"/>
    <property type="match status" value="1"/>
</dbReference>
<evidence type="ECO:0000256" key="1">
    <source>
        <dbReference type="ARBA" id="ARBA00004984"/>
    </source>
</evidence>
<dbReference type="EMBL" id="JACHHZ010000005">
    <property type="protein sequence ID" value="MBB6095527.1"/>
    <property type="molecule type" value="Genomic_DNA"/>
</dbReference>
<comment type="cofactor">
    <cofactor evidence="8">
        <name>Zn(2+)</name>
        <dbReference type="ChEBI" id="CHEBI:29105"/>
    </cofactor>
    <text evidence="8">Binds 1 zinc ion per subunit.</text>
</comment>
<comment type="caution">
    <text evidence="10">The sequence shown here is derived from an EMBL/GenBank/DDBJ whole genome shotgun (WGS) entry which is preliminary data.</text>
</comment>
<dbReference type="RefSeq" id="WP_184334885.1">
    <property type="nucleotide sequence ID" value="NZ_JACHHZ010000005.1"/>
</dbReference>
<keyword evidence="11" id="KW-1185">Reference proteome</keyword>
<dbReference type="NCBIfam" id="TIGR02967">
    <property type="entry name" value="guan_deamin"/>
    <property type="match status" value="1"/>
</dbReference>
<evidence type="ECO:0000256" key="8">
    <source>
        <dbReference type="RuleBase" id="RU366009"/>
    </source>
</evidence>
<dbReference type="GO" id="GO:0008892">
    <property type="term" value="F:guanine deaminase activity"/>
    <property type="evidence" value="ECO:0007669"/>
    <property type="project" value="UniProtKB-UniRule"/>
</dbReference>
<dbReference type="InterPro" id="IPR011059">
    <property type="entry name" value="Metal-dep_hydrolase_composite"/>
</dbReference>
<protein>
    <recommendedName>
        <fullName evidence="3 7">Guanine deaminase</fullName>
        <shortName evidence="8">Guanase</shortName>
        <ecNumber evidence="3 7">3.5.4.3</ecNumber>
    </recommendedName>
    <alternativeName>
        <fullName evidence="8">Guanine aminohydrolase</fullName>
    </alternativeName>
</protein>
<evidence type="ECO:0000256" key="7">
    <source>
        <dbReference type="NCBIfam" id="TIGR02967"/>
    </source>
</evidence>
<dbReference type="Gene3D" id="2.30.40.10">
    <property type="entry name" value="Urease, subunit C, domain 1"/>
    <property type="match status" value="1"/>
</dbReference>
<dbReference type="SUPFAM" id="SSF51338">
    <property type="entry name" value="Composite domain of metallo-dependent hydrolases"/>
    <property type="match status" value="1"/>
</dbReference>
<reference evidence="10 11" key="1">
    <citation type="submission" date="2020-08" db="EMBL/GenBank/DDBJ databases">
        <title>Genomic Encyclopedia of Type Strains, Phase IV (KMG-IV): sequencing the most valuable type-strain genomes for metagenomic binning, comparative biology and taxonomic classification.</title>
        <authorList>
            <person name="Goeker M."/>
        </authorList>
    </citation>
    <scope>NUCLEOTIDE SEQUENCE [LARGE SCALE GENOMIC DNA]</scope>
    <source>
        <strain evidence="10 11">DSM 26723</strain>
    </source>
</reference>
<dbReference type="GO" id="GO:0008270">
    <property type="term" value="F:zinc ion binding"/>
    <property type="evidence" value="ECO:0007669"/>
    <property type="project" value="UniProtKB-UniRule"/>
</dbReference>
<dbReference type="PANTHER" id="PTHR11271">
    <property type="entry name" value="GUANINE DEAMINASE"/>
    <property type="match status" value="1"/>
</dbReference>
<organism evidence="10 11">
    <name type="scientific">Povalibacter uvarum</name>
    <dbReference type="NCBI Taxonomy" id="732238"/>
    <lineage>
        <taxon>Bacteria</taxon>
        <taxon>Pseudomonadati</taxon>
        <taxon>Pseudomonadota</taxon>
        <taxon>Gammaproteobacteria</taxon>
        <taxon>Steroidobacterales</taxon>
        <taxon>Steroidobacteraceae</taxon>
        <taxon>Povalibacter</taxon>
    </lineage>
</organism>
<dbReference type="SUPFAM" id="SSF51556">
    <property type="entry name" value="Metallo-dependent hydrolases"/>
    <property type="match status" value="1"/>
</dbReference>
<dbReference type="PANTHER" id="PTHR11271:SF6">
    <property type="entry name" value="GUANINE DEAMINASE"/>
    <property type="match status" value="1"/>
</dbReference>
<keyword evidence="6 8" id="KW-0862">Zinc</keyword>
<dbReference type="EC" id="3.5.4.3" evidence="3 7"/>
<dbReference type="GO" id="GO:0005829">
    <property type="term" value="C:cytosol"/>
    <property type="evidence" value="ECO:0007669"/>
    <property type="project" value="TreeGrafter"/>
</dbReference>
<keyword evidence="5 8" id="KW-0378">Hydrolase</keyword>
<evidence type="ECO:0000313" key="11">
    <source>
        <dbReference type="Proteomes" id="UP000588068"/>
    </source>
</evidence>
<evidence type="ECO:0000256" key="4">
    <source>
        <dbReference type="ARBA" id="ARBA00022723"/>
    </source>
</evidence>
<evidence type="ECO:0000313" key="10">
    <source>
        <dbReference type="EMBL" id="MBB6095527.1"/>
    </source>
</evidence>
<dbReference type="CDD" id="cd01303">
    <property type="entry name" value="GDEase"/>
    <property type="match status" value="1"/>
</dbReference>
<evidence type="ECO:0000256" key="5">
    <source>
        <dbReference type="ARBA" id="ARBA00022801"/>
    </source>
</evidence>
<dbReference type="InterPro" id="IPR014311">
    <property type="entry name" value="Guanine_deaminase"/>
</dbReference>
<comment type="function">
    <text evidence="8">Catalyzes the hydrolytic deamination of guanine, producing xanthine and ammonia.</text>
</comment>
<dbReference type="InterPro" id="IPR051607">
    <property type="entry name" value="Metallo-dep_hydrolases"/>
</dbReference>
<keyword evidence="4 8" id="KW-0479">Metal-binding</keyword>
<dbReference type="GO" id="GO:0006147">
    <property type="term" value="P:guanine catabolic process"/>
    <property type="evidence" value="ECO:0007669"/>
    <property type="project" value="UniProtKB-UniRule"/>
</dbReference>
<dbReference type="InterPro" id="IPR032466">
    <property type="entry name" value="Metal_Hydrolase"/>
</dbReference>
<evidence type="ECO:0000256" key="6">
    <source>
        <dbReference type="ARBA" id="ARBA00022833"/>
    </source>
</evidence>
<evidence type="ECO:0000256" key="2">
    <source>
        <dbReference type="ARBA" id="ARBA00006745"/>
    </source>
</evidence>
<dbReference type="Proteomes" id="UP000588068">
    <property type="component" value="Unassembled WGS sequence"/>
</dbReference>
<comment type="pathway">
    <text evidence="1 8">Purine metabolism; guanine degradation; xanthine from guanine: step 1/1.</text>
</comment>
<accession>A0A841HQN6</accession>
<evidence type="ECO:0000256" key="3">
    <source>
        <dbReference type="ARBA" id="ARBA00012781"/>
    </source>
</evidence>
<gene>
    <name evidence="10" type="ORF">HNQ60_004417</name>
</gene>
<dbReference type="Pfam" id="PF01979">
    <property type="entry name" value="Amidohydro_1"/>
    <property type="match status" value="1"/>
</dbReference>
<comment type="catalytic activity">
    <reaction evidence="8">
        <text>guanine + H2O + H(+) = xanthine + NH4(+)</text>
        <dbReference type="Rhea" id="RHEA:14665"/>
        <dbReference type="ChEBI" id="CHEBI:15377"/>
        <dbReference type="ChEBI" id="CHEBI:15378"/>
        <dbReference type="ChEBI" id="CHEBI:16235"/>
        <dbReference type="ChEBI" id="CHEBI:17712"/>
        <dbReference type="ChEBI" id="CHEBI:28938"/>
        <dbReference type="EC" id="3.5.4.3"/>
    </reaction>
</comment>
<dbReference type="AlphaFoldDB" id="A0A841HQN6"/>
<sequence>MARPSDSHVNRLAHRGAVLHFRQDPGRHGTDAYEYWDDGLLLVAGGRVEAVGPAPAMLSQLPKDLPIMDHGRGLLLPGFIDTHIHFPQTDVIGSGGSNLLDWLENYTFPVEGRFADPVHAQEVAEFFLDELLANGTTTAQVLGTVHRAAIDEFFQAAQRRGLRMIAGKVLMDRHAPEYLQDTAASGDTDTRQLIETWHDRDRLHYAITPRFAPTSSESQLASAGRIAEEYPTVFIHSHLAENRDEIEWVRKLFPDSRSYTDVYDRFGLLRDRATYAHCLHLDAQDRRHMATTGATAAFCPTSNLYLGSGLFDIAATDAAGLRFSLATDVGGGSSFSMLRTMSEAYKVAQMQGQHLSPLRAFYLATLGGARCLRLEDRIGHFGAGTEADFIVLNPDATPLLARRMAQSKNLVERLLLFMTLGDDRCVAATYVLGQPALIKRSARSQ</sequence>
<proteinExistence type="inferred from homology"/>